<protein>
    <recommendedName>
        <fullName evidence="4">RRM domain-containing protein</fullName>
    </recommendedName>
</protein>
<dbReference type="GO" id="GO:0003723">
    <property type="term" value="F:RNA binding"/>
    <property type="evidence" value="ECO:0007669"/>
    <property type="project" value="UniProtKB-UniRule"/>
</dbReference>
<dbReference type="PANTHER" id="PTHR10501">
    <property type="entry name" value="U1 SMALL NUCLEAR RIBONUCLEOPROTEIN A/U2 SMALL NUCLEAR RIBONUCLEOPROTEIN B"/>
    <property type="match status" value="1"/>
</dbReference>
<feature type="compositionally biased region" description="Pro residues" evidence="3">
    <location>
        <begin position="150"/>
        <end position="160"/>
    </location>
</feature>
<feature type="compositionally biased region" description="Low complexity" evidence="3">
    <location>
        <begin position="131"/>
        <end position="140"/>
    </location>
</feature>
<dbReference type="OMA" id="VRMIPTK"/>
<name>L8HCN4_ACACF</name>
<reference evidence="5 6" key="1">
    <citation type="journal article" date="2013" name="Genome Biol.">
        <title>Genome of Acanthamoeba castellanii highlights extensive lateral gene transfer and early evolution of tyrosine kinase signaling.</title>
        <authorList>
            <person name="Clarke M."/>
            <person name="Lohan A.J."/>
            <person name="Liu B."/>
            <person name="Lagkouvardos I."/>
            <person name="Roy S."/>
            <person name="Zafar N."/>
            <person name="Bertelli C."/>
            <person name="Schilde C."/>
            <person name="Kianianmomeni A."/>
            <person name="Burglin T.R."/>
            <person name="Frech C."/>
            <person name="Turcotte B."/>
            <person name="Kopec K.O."/>
            <person name="Synnott J.M."/>
            <person name="Choo C."/>
            <person name="Paponov I."/>
            <person name="Finkler A."/>
            <person name="Soon Heng Tan C."/>
            <person name="Hutchins A.P."/>
            <person name="Weinmeier T."/>
            <person name="Rattei T."/>
            <person name="Chu J.S."/>
            <person name="Gimenez G."/>
            <person name="Irimia M."/>
            <person name="Rigden D.J."/>
            <person name="Fitzpatrick D.A."/>
            <person name="Lorenzo-Morales J."/>
            <person name="Bateman A."/>
            <person name="Chiu C.H."/>
            <person name="Tang P."/>
            <person name="Hegemann P."/>
            <person name="Fromm H."/>
            <person name="Raoult D."/>
            <person name="Greub G."/>
            <person name="Miranda-Saavedra D."/>
            <person name="Chen N."/>
            <person name="Nash P."/>
            <person name="Ginger M.L."/>
            <person name="Horn M."/>
            <person name="Schaap P."/>
            <person name="Caler L."/>
            <person name="Loftus B."/>
        </authorList>
    </citation>
    <scope>NUCLEOTIDE SEQUENCE [LARGE SCALE GENOMIC DNA]</scope>
    <source>
        <strain evidence="5 6">Neff</strain>
    </source>
</reference>
<dbReference type="Gene3D" id="3.30.70.330">
    <property type="match status" value="2"/>
</dbReference>
<dbReference type="InterPro" id="IPR000504">
    <property type="entry name" value="RRM_dom"/>
</dbReference>
<feature type="region of interest" description="Disordered" evidence="3">
    <location>
        <begin position="97"/>
        <end position="164"/>
    </location>
</feature>
<feature type="compositionally biased region" description="Basic and acidic residues" evidence="3">
    <location>
        <begin position="102"/>
        <end position="130"/>
    </location>
</feature>
<evidence type="ECO:0000256" key="3">
    <source>
        <dbReference type="SAM" id="MobiDB-lite"/>
    </source>
</evidence>
<evidence type="ECO:0000259" key="4">
    <source>
        <dbReference type="PROSITE" id="PS50102"/>
    </source>
</evidence>
<dbReference type="EMBL" id="KB007890">
    <property type="protein sequence ID" value="ELR22116.1"/>
    <property type="molecule type" value="Genomic_DNA"/>
</dbReference>
<proteinExistence type="predicted"/>
<feature type="domain" description="RRM" evidence="4">
    <location>
        <begin position="162"/>
        <end position="270"/>
    </location>
</feature>
<dbReference type="CDD" id="cd12246">
    <property type="entry name" value="RRM1_U1A_like"/>
    <property type="match status" value="1"/>
</dbReference>
<dbReference type="SMART" id="SM00360">
    <property type="entry name" value="RRM"/>
    <property type="match status" value="2"/>
</dbReference>
<dbReference type="GeneID" id="14923041"/>
<evidence type="ECO:0000313" key="5">
    <source>
        <dbReference type="EMBL" id="ELR22116.1"/>
    </source>
</evidence>
<dbReference type="SUPFAM" id="SSF54928">
    <property type="entry name" value="RNA-binding domain, RBD"/>
    <property type="match status" value="2"/>
</dbReference>
<dbReference type="InterPro" id="IPR035979">
    <property type="entry name" value="RBD_domain_sf"/>
</dbReference>
<dbReference type="OrthoDB" id="277802at2759"/>
<dbReference type="STRING" id="1257118.L8HCN4"/>
<organism evidence="5 6">
    <name type="scientific">Acanthamoeba castellanii (strain ATCC 30010 / Neff)</name>
    <dbReference type="NCBI Taxonomy" id="1257118"/>
    <lineage>
        <taxon>Eukaryota</taxon>
        <taxon>Amoebozoa</taxon>
        <taxon>Discosea</taxon>
        <taxon>Longamoebia</taxon>
        <taxon>Centramoebida</taxon>
        <taxon>Acanthamoebidae</taxon>
        <taxon>Acanthamoeba</taxon>
    </lineage>
</organism>
<dbReference type="Pfam" id="PF00076">
    <property type="entry name" value="RRM_1"/>
    <property type="match status" value="1"/>
</dbReference>
<sequence>MEAEVPPNETLYVNNLNEKVKRDELRKALYGLFSQYGTVLDIVAQKSLKLRGQAFVIFRDIGSASTALKALQSFAFYDKPMHIQYAKSKSDLVAKIRGTFVPREKRPREEKPKPKPKKKETPAKKPKDEASQAALAPGQAAPGGGATGPAAPPQPKPNPPNKLLFVQNLPDQTTELMLSMLFQQYAITTILNININITIVTTIVNSNNVAITIRLTTRLAIVFVVDMVPGKQGIAFVEFNSEMEAAVAMTGLQHFKITPTHLMVVSFAKK</sequence>
<dbReference type="KEGG" id="acan:ACA1_159130"/>
<evidence type="ECO:0000256" key="1">
    <source>
        <dbReference type="ARBA" id="ARBA00022884"/>
    </source>
</evidence>
<dbReference type="VEuPathDB" id="AmoebaDB:ACA1_159130"/>
<dbReference type="AlphaFoldDB" id="L8HCN4"/>
<keyword evidence="6" id="KW-1185">Reference proteome</keyword>
<feature type="domain" description="RRM" evidence="4">
    <location>
        <begin position="9"/>
        <end position="88"/>
    </location>
</feature>
<evidence type="ECO:0000313" key="6">
    <source>
        <dbReference type="Proteomes" id="UP000011083"/>
    </source>
</evidence>
<gene>
    <name evidence="5" type="ORF">ACA1_159130</name>
</gene>
<dbReference type="RefSeq" id="XP_004348574.1">
    <property type="nucleotide sequence ID" value="XM_004348524.1"/>
</dbReference>
<accession>L8HCN4</accession>
<keyword evidence="1 2" id="KW-0694">RNA-binding</keyword>
<dbReference type="PROSITE" id="PS50102">
    <property type="entry name" value="RRM"/>
    <property type="match status" value="2"/>
</dbReference>
<evidence type="ECO:0000256" key="2">
    <source>
        <dbReference type="PROSITE-ProRule" id="PRU00176"/>
    </source>
</evidence>
<dbReference type="Proteomes" id="UP000011083">
    <property type="component" value="Unassembled WGS sequence"/>
</dbReference>
<dbReference type="InterPro" id="IPR012677">
    <property type="entry name" value="Nucleotide-bd_a/b_plait_sf"/>
</dbReference>
<dbReference type="FunFam" id="3.30.70.330:FF:000039">
    <property type="entry name" value="U1 small nuclear ribonucleoprotein A"/>
    <property type="match status" value="1"/>
</dbReference>